<proteinExistence type="predicted"/>
<evidence type="ECO:0000256" key="4">
    <source>
        <dbReference type="SAM" id="MobiDB-lite"/>
    </source>
</evidence>
<evidence type="ECO:0000313" key="6">
    <source>
        <dbReference type="EMBL" id="GIX65810.1"/>
    </source>
</evidence>
<dbReference type="Proteomes" id="UP001497744">
    <property type="component" value="Unassembled WGS sequence"/>
</dbReference>
<dbReference type="SUPFAM" id="SSF48452">
    <property type="entry name" value="TPR-like"/>
    <property type="match status" value="2"/>
</dbReference>
<gene>
    <name evidence="6" type="ORF">BcabD6B2_52450</name>
</gene>
<protein>
    <submittedName>
        <fullName evidence="6">Suppressor of forked protein suf</fullName>
    </submittedName>
</protein>
<dbReference type="GO" id="GO:0005634">
    <property type="term" value="C:nucleus"/>
    <property type="evidence" value="ECO:0007669"/>
    <property type="project" value="UniProtKB-SubCell"/>
</dbReference>
<reference evidence="6 7" key="1">
    <citation type="submission" date="2021-06" db="EMBL/GenBank/DDBJ databases">
        <title>Genome sequence of Babesia caballi.</title>
        <authorList>
            <person name="Yamagishi J."/>
            <person name="Kidaka T."/>
            <person name="Ochi A."/>
        </authorList>
    </citation>
    <scope>NUCLEOTIDE SEQUENCE [LARGE SCALE GENOMIC DNA]</scope>
    <source>
        <strain evidence="6">USDA-D6B2</strain>
    </source>
</reference>
<evidence type="ECO:0000259" key="5">
    <source>
        <dbReference type="Pfam" id="PF05843"/>
    </source>
</evidence>
<dbReference type="Gene3D" id="1.25.40.10">
    <property type="entry name" value="Tetratricopeptide repeat domain"/>
    <property type="match status" value="1"/>
</dbReference>
<dbReference type="InterPro" id="IPR045243">
    <property type="entry name" value="Rna14-like"/>
</dbReference>
<dbReference type="EMBL" id="BPLF01000005">
    <property type="protein sequence ID" value="GIX65810.1"/>
    <property type="molecule type" value="Genomic_DNA"/>
</dbReference>
<dbReference type="InterPro" id="IPR003107">
    <property type="entry name" value="HAT"/>
</dbReference>
<sequence>MAEQGKQQPTQVVTANKLLPSILHGSTPLLPAALSGPKLKEEPGKLYLLEAIDEDALWYNYIKESKDGEVLEEACGVFPNYWKVHHRLALFHLFHKRTRKAFDVYTKAVADMDDYNLHVCYLKFLYHMASIHEYIAALFVAIDKVGKDLRSDPLWKELITVLVKIYNCNLIERNVHTGLLPNLFPSEPMIPSAGGPLYPSEAEQMVFRGVNTLDKKEQTYVAMYSDVNHVRKMFQRWLRTPTNNLKHAWDGYSVFENIASAANVLCAKLLAEAKAVYEVSLEVFDKLSAMYRKVLPAKPAGKRQLSAEQQVERTRVVGCWVDLITYEEKNPLNLPPAEAADRVAFTFRSALMPHVFSPLLWYMYFQFLVANDQREKDKLQFVLAAYLDDAGEVEQAAHEFRKFIDPGLKLIEESEPEREGGQLRQILQACEDGSAKGIKPMKLIHYLNHVRRNQGRQKWREDLHLILSRRELLSWELCWYAADTEVRCFKDVGAAAEVLNEAQHGMAFDMHYTLLHLKYLLNMGRVVDARVLLTDLVVGASVIGEGKSKLAAGDKAALWRFWLHMEYFYGSKAHFAQAKTLYVKDKIANEVGLDTFAEKSKVATESSVRQVFGDIGATFMKKHMDSTKRTATIDMNALVDLRLRLFCAGMGYDDLDAVFLLDDGRAAPSVDCAGAGVSSVTEADTPVVASNFTRRSAANEPHARPRVPITRPDVTALRPLDPANSGTLESTLLLHGSRRPALPESARALDAVATPPKVLFDFLRVLPTPTHGGAFPKMYGNHDAVDYLLRSLEGANFESVPLPGYEPLPVTQLLHLRNPAAAADGPPLQVSLPKPTERSSGQTSLEIAVKEGIFDLNNGLFSVLRFVEVGCVAPGTCHLAQDLTGAGAGASGGSKVKRESKKQKIAI</sequence>
<dbReference type="InterPro" id="IPR008847">
    <property type="entry name" value="Suf"/>
</dbReference>
<name>A0AAV4M1R0_BABCB</name>
<evidence type="ECO:0000256" key="2">
    <source>
        <dbReference type="ARBA" id="ARBA00022737"/>
    </source>
</evidence>
<feature type="region of interest" description="Disordered" evidence="4">
    <location>
        <begin position="883"/>
        <end position="907"/>
    </location>
</feature>
<evidence type="ECO:0000256" key="3">
    <source>
        <dbReference type="ARBA" id="ARBA00023242"/>
    </source>
</evidence>
<dbReference type="InterPro" id="IPR011990">
    <property type="entry name" value="TPR-like_helical_dom_sf"/>
</dbReference>
<dbReference type="SMART" id="SM00386">
    <property type="entry name" value="HAT"/>
    <property type="match status" value="3"/>
</dbReference>
<feature type="domain" description="Suppressor of forked" evidence="5">
    <location>
        <begin position="227"/>
        <end position="603"/>
    </location>
</feature>
<accession>A0AAV4M1R0</accession>
<dbReference type="Pfam" id="PF05843">
    <property type="entry name" value="Suf"/>
    <property type="match status" value="1"/>
</dbReference>
<evidence type="ECO:0000256" key="1">
    <source>
        <dbReference type="ARBA" id="ARBA00004123"/>
    </source>
</evidence>
<dbReference type="GO" id="GO:0003729">
    <property type="term" value="F:mRNA binding"/>
    <property type="evidence" value="ECO:0007669"/>
    <property type="project" value="TreeGrafter"/>
</dbReference>
<dbReference type="AlphaFoldDB" id="A0AAV4M1R0"/>
<dbReference type="PANTHER" id="PTHR19980:SF0">
    <property type="entry name" value="CLEAVAGE STIMULATION FACTOR SUBUNIT 3"/>
    <property type="match status" value="1"/>
</dbReference>
<dbReference type="GeneID" id="94197291"/>
<organism evidence="6 7">
    <name type="scientific">Babesia caballi</name>
    <dbReference type="NCBI Taxonomy" id="5871"/>
    <lineage>
        <taxon>Eukaryota</taxon>
        <taxon>Sar</taxon>
        <taxon>Alveolata</taxon>
        <taxon>Apicomplexa</taxon>
        <taxon>Aconoidasida</taxon>
        <taxon>Piroplasmida</taxon>
        <taxon>Babesiidae</taxon>
        <taxon>Babesia</taxon>
    </lineage>
</organism>
<dbReference type="RefSeq" id="XP_067717879.1">
    <property type="nucleotide sequence ID" value="XM_067861778.1"/>
</dbReference>
<keyword evidence="3" id="KW-0539">Nucleus</keyword>
<feature type="region of interest" description="Disordered" evidence="4">
    <location>
        <begin position="822"/>
        <end position="842"/>
    </location>
</feature>
<dbReference type="GO" id="GO:0031124">
    <property type="term" value="P:mRNA 3'-end processing"/>
    <property type="evidence" value="ECO:0007669"/>
    <property type="project" value="InterPro"/>
</dbReference>
<dbReference type="PANTHER" id="PTHR19980">
    <property type="entry name" value="RNA CLEAVAGE STIMULATION FACTOR"/>
    <property type="match status" value="1"/>
</dbReference>
<comment type="subcellular location">
    <subcellularLocation>
        <location evidence="1">Nucleus</location>
    </subcellularLocation>
</comment>
<keyword evidence="2" id="KW-0677">Repeat</keyword>
<feature type="compositionally biased region" description="Basic residues" evidence="4">
    <location>
        <begin position="898"/>
        <end position="907"/>
    </location>
</feature>
<evidence type="ECO:0000313" key="7">
    <source>
        <dbReference type="Proteomes" id="UP001497744"/>
    </source>
</evidence>
<comment type="caution">
    <text evidence="6">The sequence shown here is derived from an EMBL/GenBank/DDBJ whole genome shotgun (WGS) entry which is preliminary data.</text>
</comment>
<keyword evidence="7" id="KW-1185">Reference proteome</keyword>